<dbReference type="AlphaFoldDB" id="A0A2G8RE54"/>
<protein>
    <submittedName>
        <fullName evidence="2">Uncharacterized protein</fullName>
    </submittedName>
</protein>
<dbReference type="Pfam" id="PF00400">
    <property type="entry name" value="WD40"/>
    <property type="match status" value="1"/>
</dbReference>
<evidence type="ECO:0000256" key="1">
    <source>
        <dbReference type="PROSITE-ProRule" id="PRU00221"/>
    </source>
</evidence>
<gene>
    <name evidence="2" type="ORF">P775_12555</name>
</gene>
<dbReference type="SUPFAM" id="SSF50978">
    <property type="entry name" value="WD40 repeat-like"/>
    <property type="match status" value="1"/>
</dbReference>
<dbReference type="Gene3D" id="2.130.10.10">
    <property type="entry name" value="YVTN repeat-like/Quinoprotein amine dehydrogenase"/>
    <property type="match status" value="1"/>
</dbReference>
<sequence length="82" mass="8471">MGPVLRGHEGGVMTAAFGLDGALAITASSDRTARLWRVADATCVATIPFDAALTAMAVDRTMIAFGDALGGVHLFDFSISKD</sequence>
<dbReference type="InterPro" id="IPR036322">
    <property type="entry name" value="WD40_repeat_dom_sf"/>
</dbReference>
<accession>A0A2G8RE54</accession>
<keyword evidence="3" id="KW-1185">Reference proteome</keyword>
<name>A0A2G8RE54_9RHOB</name>
<organism evidence="2 3">
    <name type="scientific">Puniceibacterium antarcticum</name>
    <dbReference type="NCBI Taxonomy" id="1206336"/>
    <lineage>
        <taxon>Bacteria</taxon>
        <taxon>Pseudomonadati</taxon>
        <taxon>Pseudomonadota</taxon>
        <taxon>Alphaproteobacteria</taxon>
        <taxon>Rhodobacterales</taxon>
        <taxon>Paracoccaceae</taxon>
        <taxon>Puniceibacterium</taxon>
    </lineage>
</organism>
<dbReference type="PROSITE" id="PS50082">
    <property type="entry name" value="WD_REPEATS_2"/>
    <property type="match status" value="1"/>
</dbReference>
<dbReference type="InterPro" id="IPR015943">
    <property type="entry name" value="WD40/YVTN_repeat-like_dom_sf"/>
</dbReference>
<comment type="caution">
    <text evidence="2">The sequence shown here is derived from an EMBL/GenBank/DDBJ whole genome shotgun (WGS) entry which is preliminary data.</text>
</comment>
<dbReference type="PROSITE" id="PS50294">
    <property type="entry name" value="WD_REPEATS_REGION"/>
    <property type="match status" value="1"/>
</dbReference>
<evidence type="ECO:0000313" key="3">
    <source>
        <dbReference type="Proteomes" id="UP000231259"/>
    </source>
</evidence>
<proteinExistence type="predicted"/>
<reference evidence="2 3" key="1">
    <citation type="submission" date="2013-09" db="EMBL/GenBank/DDBJ databases">
        <title>Genome sequencing of Phaeobacter antarcticus sp. nov. SM1211.</title>
        <authorList>
            <person name="Zhang X.-Y."/>
            <person name="Liu C."/>
            <person name="Chen X.-L."/>
            <person name="Xie B.-B."/>
            <person name="Qin Q.-L."/>
            <person name="Rong J.-C."/>
            <person name="Zhang Y.-Z."/>
        </authorList>
    </citation>
    <scope>NUCLEOTIDE SEQUENCE [LARGE SCALE GENOMIC DNA]</scope>
    <source>
        <strain evidence="2 3">SM1211</strain>
    </source>
</reference>
<dbReference type="EMBL" id="AWWI01000080">
    <property type="protein sequence ID" value="PIL19839.1"/>
    <property type="molecule type" value="Genomic_DNA"/>
</dbReference>
<dbReference type="InterPro" id="IPR001680">
    <property type="entry name" value="WD40_rpt"/>
</dbReference>
<dbReference type="Proteomes" id="UP000231259">
    <property type="component" value="Unassembled WGS sequence"/>
</dbReference>
<evidence type="ECO:0000313" key="2">
    <source>
        <dbReference type="EMBL" id="PIL19839.1"/>
    </source>
</evidence>
<feature type="repeat" description="WD" evidence="1">
    <location>
        <begin position="5"/>
        <end position="46"/>
    </location>
</feature>
<keyword evidence="1" id="KW-0853">WD repeat</keyword>